<reference evidence="1" key="1">
    <citation type="journal article" date="2021" name="Front. Microbiol.">
        <title>Comprehensive Comparative Genomics and Phenotyping of Methylobacterium Species.</title>
        <authorList>
            <person name="Alessa O."/>
            <person name="Ogura Y."/>
            <person name="Fujitani Y."/>
            <person name="Takami H."/>
            <person name="Hayashi T."/>
            <person name="Sahin N."/>
            <person name="Tani A."/>
        </authorList>
    </citation>
    <scope>NUCLEOTIDE SEQUENCE</scope>
    <source>
        <strain evidence="1">NBRC 15686</strain>
    </source>
</reference>
<comment type="caution">
    <text evidence="1">The sequence shown here is derived from an EMBL/GenBank/DDBJ whole genome shotgun (WGS) entry which is preliminary data.</text>
</comment>
<protein>
    <recommendedName>
        <fullName evidence="3">Glycosyltransferase</fullName>
    </recommendedName>
</protein>
<keyword evidence="2" id="KW-1185">Reference proteome</keyword>
<gene>
    <name evidence="1" type="ORF">LNAOJCKE_4517</name>
</gene>
<dbReference type="Gene3D" id="3.40.50.2000">
    <property type="entry name" value="Glycogen Phosphorylase B"/>
    <property type="match status" value="1"/>
</dbReference>
<evidence type="ECO:0000313" key="2">
    <source>
        <dbReference type="Proteomes" id="UP001055039"/>
    </source>
</evidence>
<sequence length="302" mass="34268">MRNKSILIQNYHPPATTALVRDFKKIGFEVLSPDSDWGRFNWYAPNDGIGSALISESEYFSRPPGYVLITCKPAEESLKRVAREHGDLMILNVAQQYQVYEDGIADVMICPDTETFKNYPHYVEHKLLYFVQPHISDITPKDHASSYAKKSISSFVSTPHVWPIASEVFAAFARLYPHHYVNYGLEAPGGYVDHATANRIMVENFFTAQFKDHEAYGLACLESMMLGTPIVTLKRFIEGKTLGEFFLMPDNSIIADTVEEAVEKLLSISFEDYLRLSENGKARAYEMTSDERTVEVLKRVLG</sequence>
<evidence type="ECO:0008006" key="3">
    <source>
        <dbReference type="Google" id="ProtNLM"/>
    </source>
</evidence>
<dbReference type="Proteomes" id="UP001055039">
    <property type="component" value="Unassembled WGS sequence"/>
</dbReference>
<dbReference type="SUPFAM" id="SSF53756">
    <property type="entry name" value="UDP-Glycosyltransferase/glycogen phosphorylase"/>
    <property type="match status" value="1"/>
</dbReference>
<evidence type="ECO:0000313" key="1">
    <source>
        <dbReference type="EMBL" id="GJE67287.1"/>
    </source>
</evidence>
<accession>A0ABQ4UKG0</accession>
<dbReference type="EMBL" id="BPRC01000025">
    <property type="protein sequence ID" value="GJE67287.1"/>
    <property type="molecule type" value="Genomic_DNA"/>
</dbReference>
<reference evidence="1" key="2">
    <citation type="submission" date="2021-08" db="EMBL/GenBank/DDBJ databases">
        <authorList>
            <person name="Tani A."/>
            <person name="Ola A."/>
            <person name="Ogura Y."/>
            <person name="Katsura K."/>
            <person name="Hayashi T."/>
        </authorList>
    </citation>
    <scope>NUCLEOTIDE SEQUENCE</scope>
    <source>
        <strain evidence="1">NBRC 15686</strain>
    </source>
</reference>
<name>A0ABQ4UKG0_9HYPH</name>
<proteinExistence type="predicted"/>
<organism evidence="1 2">
    <name type="scientific">Methylorubrum aminovorans</name>
    <dbReference type="NCBI Taxonomy" id="269069"/>
    <lineage>
        <taxon>Bacteria</taxon>
        <taxon>Pseudomonadati</taxon>
        <taxon>Pseudomonadota</taxon>
        <taxon>Alphaproteobacteria</taxon>
        <taxon>Hyphomicrobiales</taxon>
        <taxon>Methylobacteriaceae</taxon>
        <taxon>Methylorubrum</taxon>
    </lineage>
</organism>